<dbReference type="Proteomes" id="UP000294914">
    <property type="component" value="Unassembled WGS sequence"/>
</dbReference>
<evidence type="ECO:0000313" key="13">
    <source>
        <dbReference type="Proteomes" id="UP000294914"/>
    </source>
</evidence>
<organism evidence="12 13">
    <name type="scientific">Thiohalophilus thiocyanatoxydans</name>
    <dbReference type="NCBI Taxonomy" id="381308"/>
    <lineage>
        <taxon>Bacteria</taxon>
        <taxon>Pseudomonadati</taxon>
        <taxon>Pseudomonadota</taxon>
        <taxon>Gammaproteobacteria</taxon>
        <taxon>Thiohalomonadales</taxon>
        <taxon>Thiohalophilaceae</taxon>
        <taxon>Thiohalophilus</taxon>
    </lineage>
</organism>
<evidence type="ECO:0000256" key="5">
    <source>
        <dbReference type="ARBA" id="ARBA00022692"/>
    </source>
</evidence>
<keyword evidence="7" id="KW-0406">Ion transport</keyword>
<feature type="domain" description="Cation/H+ exchanger transmembrane" evidence="11">
    <location>
        <begin position="20"/>
        <end position="268"/>
    </location>
</feature>
<evidence type="ECO:0000256" key="7">
    <source>
        <dbReference type="ARBA" id="ARBA00023065"/>
    </source>
</evidence>
<evidence type="ECO:0000313" key="12">
    <source>
        <dbReference type="EMBL" id="TDY01762.1"/>
    </source>
</evidence>
<dbReference type="Pfam" id="PF00999">
    <property type="entry name" value="Na_H_Exchanger"/>
    <property type="match status" value="2"/>
</dbReference>
<keyword evidence="4" id="KW-1003">Cell membrane</keyword>
<feature type="region of interest" description="Disordered" evidence="9">
    <location>
        <begin position="439"/>
        <end position="462"/>
    </location>
</feature>
<dbReference type="EMBL" id="SOQX01000003">
    <property type="protein sequence ID" value="TDY01762.1"/>
    <property type="molecule type" value="Genomic_DNA"/>
</dbReference>
<evidence type="ECO:0000259" key="11">
    <source>
        <dbReference type="Pfam" id="PF00999"/>
    </source>
</evidence>
<dbReference type="InterPro" id="IPR038770">
    <property type="entry name" value="Na+/solute_symporter_sf"/>
</dbReference>
<dbReference type="GO" id="GO:1902600">
    <property type="term" value="P:proton transmembrane transport"/>
    <property type="evidence" value="ECO:0007669"/>
    <property type="project" value="InterPro"/>
</dbReference>
<dbReference type="GO" id="GO:0005886">
    <property type="term" value="C:plasma membrane"/>
    <property type="evidence" value="ECO:0007669"/>
    <property type="project" value="UniProtKB-SubCell"/>
</dbReference>
<feature type="transmembrane region" description="Helical" evidence="10">
    <location>
        <begin position="6"/>
        <end position="25"/>
    </location>
</feature>
<dbReference type="GO" id="GO:0015297">
    <property type="term" value="F:antiporter activity"/>
    <property type="evidence" value="ECO:0007669"/>
    <property type="project" value="UniProtKB-KW"/>
</dbReference>
<feature type="compositionally biased region" description="Basic and acidic residues" evidence="9">
    <location>
        <begin position="281"/>
        <end position="294"/>
    </location>
</feature>
<feature type="transmembrane region" description="Helical" evidence="10">
    <location>
        <begin position="63"/>
        <end position="82"/>
    </location>
</feature>
<protein>
    <submittedName>
        <fullName evidence="12">Sodium/proton antiporter (CPA1 family)</fullName>
    </submittedName>
</protein>
<dbReference type="OrthoDB" id="9810860at2"/>
<feature type="domain" description="Cation/H+ exchanger transmembrane" evidence="11">
    <location>
        <begin position="322"/>
        <end position="432"/>
    </location>
</feature>
<evidence type="ECO:0000256" key="10">
    <source>
        <dbReference type="SAM" id="Phobius"/>
    </source>
</evidence>
<dbReference type="AlphaFoldDB" id="A0A4R8ILS1"/>
<evidence type="ECO:0000256" key="9">
    <source>
        <dbReference type="SAM" id="MobiDB-lite"/>
    </source>
</evidence>
<feature type="transmembrane region" description="Helical" evidence="10">
    <location>
        <begin position="323"/>
        <end position="342"/>
    </location>
</feature>
<sequence>MTNAQWFLLVGGLLLARGLTAPMLQRLPVTPAIVYLAVGLLVGPTVLNLFHFNPLQESALLEVLTEMVVLISLFSAGVKMPVPFSFARWRTPILLASVSMAASVGLVAAFAYLLLGLPLGAGVLLGAILAPTDPVLATDVQTRHPGDRDRLRFTLTCEAGMNDGSAFPFVMLGMGLLGLHELGEFGLRWALVDVLWSTLAGVAIGVLAGAVLAHLGRKLRGTPPRHKLMDDFLGLGLIGVVYGLSELIEAWGFLAVFFAAVALRQTELKLAHADGGNNADQENRDPPQTDRIESEAENATPDKALEPTVSEGSLVFKEHLERLSELVLILLIGGTLFIDSWSLRAVGLALFLFMVARPVSVLVGLLGTRTLWPTRSMVGWFGVRGIGSLYYLMFAIQHGLPEELALDLIQLTLVVVTLSILVHGTSVKPLMSRFVRHRNHQSKVDEAGPDQPTESETKQAEK</sequence>
<feature type="transmembrane region" description="Helical" evidence="10">
    <location>
        <begin position="408"/>
        <end position="427"/>
    </location>
</feature>
<feature type="region of interest" description="Disordered" evidence="9">
    <location>
        <begin position="274"/>
        <end position="302"/>
    </location>
</feature>
<name>A0A4R8ILS1_9GAMM</name>
<dbReference type="PANTHER" id="PTHR32507">
    <property type="entry name" value="NA(+)/H(+) ANTIPORTER 1"/>
    <property type="match status" value="1"/>
</dbReference>
<accession>A0A4R8ILS1</accession>
<evidence type="ECO:0000256" key="8">
    <source>
        <dbReference type="ARBA" id="ARBA00023136"/>
    </source>
</evidence>
<dbReference type="InterPro" id="IPR006153">
    <property type="entry name" value="Cation/H_exchanger_TM"/>
</dbReference>
<evidence type="ECO:0000256" key="6">
    <source>
        <dbReference type="ARBA" id="ARBA00022989"/>
    </source>
</evidence>
<evidence type="ECO:0000256" key="1">
    <source>
        <dbReference type="ARBA" id="ARBA00004651"/>
    </source>
</evidence>
<keyword evidence="3" id="KW-0050">Antiport</keyword>
<keyword evidence="13" id="KW-1185">Reference proteome</keyword>
<evidence type="ECO:0000256" key="3">
    <source>
        <dbReference type="ARBA" id="ARBA00022449"/>
    </source>
</evidence>
<feature type="transmembrane region" description="Helical" evidence="10">
    <location>
        <begin position="378"/>
        <end position="396"/>
    </location>
</feature>
<keyword evidence="5 10" id="KW-0812">Transmembrane</keyword>
<evidence type="ECO:0000256" key="2">
    <source>
        <dbReference type="ARBA" id="ARBA00022448"/>
    </source>
</evidence>
<proteinExistence type="predicted"/>
<feature type="transmembrane region" description="Helical" evidence="10">
    <location>
        <begin position="194"/>
        <end position="215"/>
    </location>
</feature>
<feature type="transmembrane region" description="Helical" evidence="10">
    <location>
        <begin position="348"/>
        <end position="366"/>
    </location>
</feature>
<dbReference type="RefSeq" id="WP_134083242.1">
    <property type="nucleotide sequence ID" value="NZ_SOQX01000003.1"/>
</dbReference>
<keyword evidence="8 10" id="KW-0472">Membrane</keyword>
<feature type="transmembrane region" description="Helical" evidence="10">
    <location>
        <begin position="165"/>
        <end position="182"/>
    </location>
</feature>
<dbReference type="Gene3D" id="1.20.1530.20">
    <property type="match status" value="1"/>
</dbReference>
<keyword evidence="2" id="KW-0813">Transport</keyword>
<feature type="transmembrane region" description="Helical" evidence="10">
    <location>
        <begin position="94"/>
        <end position="115"/>
    </location>
</feature>
<feature type="transmembrane region" description="Helical" evidence="10">
    <location>
        <begin position="235"/>
        <end position="263"/>
    </location>
</feature>
<evidence type="ECO:0000256" key="4">
    <source>
        <dbReference type="ARBA" id="ARBA00022475"/>
    </source>
</evidence>
<keyword evidence="6 10" id="KW-1133">Transmembrane helix</keyword>
<reference evidence="12 13" key="1">
    <citation type="submission" date="2019-03" db="EMBL/GenBank/DDBJ databases">
        <title>Genomic Encyclopedia of Type Strains, Phase IV (KMG-IV): sequencing the most valuable type-strain genomes for metagenomic binning, comparative biology and taxonomic classification.</title>
        <authorList>
            <person name="Goeker M."/>
        </authorList>
    </citation>
    <scope>NUCLEOTIDE SEQUENCE [LARGE SCALE GENOMIC DNA]</scope>
    <source>
        <strain evidence="12 13">DSM 16326</strain>
    </source>
</reference>
<comment type="caution">
    <text evidence="12">The sequence shown here is derived from an EMBL/GenBank/DDBJ whole genome shotgun (WGS) entry which is preliminary data.</text>
</comment>
<gene>
    <name evidence="12" type="ORF">EDC23_1653</name>
</gene>
<comment type="subcellular location">
    <subcellularLocation>
        <location evidence="1">Cell membrane</location>
        <topology evidence="1">Multi-pass membrane protein</topology>
    </subcellularLocation>
</comment>
<feature type="transmembrane region" description="Helical" evidence="10">
    <location>
        <begin position="32"/>
        <end position="51"/>
    </location>
</feature>
<dbReference type="PANTHER" id="PTHR32507:SF8">
    <property type="entry name" value="CNH1P"/>
    <property type="match status" value="1"/>
</dbReference>